<protein>
    <submittedName>
        <fullName evidence="12">ZP domain-containing protein-like</fullName>
    </submittedName>
</protein>
<comment type="caution">
    <text evidence="6">Lacks conserved residue(s) required for the propagation of feature annotation.</text>
</comment>
<reference evidence="12" key="1">
    <citation type="submission" date="2020-04" db="EMBL/GenBank/DDBJ databases">
        <authorList>
            <person name="Neveu A P."/>
        </authorList>
    </citation>
    <scope>NUCLEOTIDE SEQUENCE</scope>
    <source>
        <tissue evidence="12">Whole embryo</tissue>
    </source>
</reference>
<keyword evidence="7" id="KW-0812">Transmembrane</keyword>
<dbReference type="InterPro" id="IPR001881">
    <property type="entry name" value="EGF-like_Ca-bd_dom"/>
</dbReference>
<evidence type="ECO:0000256" key="5">
    <source>
        <dbReference type="ARBA" id="ARBA00023180"/>
    </source>
</evidence>
<keyword evidence="5" id="KW-0325">Glycoprotein</keyword>
<evidence type="ECO:0000256" key="8">
    <source>
        <dbReference type="SAM" id="SignalP"/>
    </source>
</evidence>
<proteinExistence type="evidence at transcript level"/>
<dbReference type="InterPro" id="IPR001507">
    <property type="entry name" value="ZP_dom"/>
</dbReference>
<dbReference type="Gene3D" id="2.10.25.10">
    <property type="entry name" value="Laminin"/>
    <property type="match status" value="2"/>
</dbReference>
<feature type="domain" description="C-type lectin" evidence="10">
    <location>
        <begin position="157"/>
        <end position="265"/>
    </location>
</feature>
<gene>
    <name evidence="12" type="primary">Zpld1-002</name>
</gene>
<feature type="domain" description="C-type lectin" evidence="10">
    <location>
        <begin position="275"/>
        <end position="394"/>
    </location>
</feature>
<dbReference type="SUPFAM" id="SSF57196">
    <property type="entry name" value="EGF/Laminin"/>
    <property type="match status" value="2"/>
</dbReference>
<dbReference type="Pfam" id="PF00100">
    <property type="entry name" value="Zona_pellucida"/>
    <property type="match status" value="1"/>
</dbReference>
<dbReference type="SMART" id="SM00181">
    <property type="entry name" value="EGF"/>
    <property type="match status" value="2"/>
</dbReference>
<dbReference type="PROSITE" id="PS50026">
    <property type="entry name" value="EGF_3"/>
    <property type="match status" value="1"/>
</dbReference>
<sequence length="825" mass="93744">MTNFKRRSMFKQWLTLLCLFQSTKAAWLQFGDYEYYIEENEGSTINDAINECGMRSAVLATVKTTEVHNFLKTNATGLSELWLGLFDVGVDSDIYVWSGGSRLQEGEEKWSDGIPNQTLLHCVHTESNTFLWKSDMCSEQRGFVCQRKISTSEWVEFQNYEYLINFAPPLNYSEALDHCRADGGSLATPMHQNVWDFLQSQFLPLAEVIYMGLKTDLVWADGRVVEDPGLLPFNYSPVPDTCFHYDDEFNVVGESCRASHGFVCQRTQPDVWYEFEGNSYLFRLWRGFTQAEAKCECEKYKASLVSITSHEEHHFVRSMAAQLSTEFPHLWIGLENFGPIDSAQFKWSDFSDLSGDTWWNIQQPSEDGRCVVAHGFCTEWNVTSCIEQSGYVCERPIDINDCSDDSCLNQGLCIDEIFGFSCLCTPGYTGDDCSIELTPNGVDFLSDELVLNCSLDQVTASLHGDYIKRQNFGDIDGLVLLDSEGSAIDGCQADFDGQQNIYNFDFSLEFAQCSASQEEISPMYVVVDYIVAPRFKSDAKVEKCNKKILRFDCTFHRPNITDTIVKYFAGKTSGHLSYSISRYESEMFMTKQTTYDITIGERVYIGVTLNLHNNNLLLLQGVSCWISPEKYYVGMDSSDFYYILEDGCPVDDPELGTGANLVYASHESKHVTFSFLPFLWSHSSMTQHTLWVACSVRVCMSEGNSNCEKHCDPGRKRRSVHGEKQTGRIITLDPLIVRDQNNCPVNNPCSHSCFSERSGKSTCSCPRNMYLTSDKTTCADIVGSWWMRDYMWPVQLFTCITTIILWIGFLAALLRIIGKRIQTSF</sequence>
<evidence type="ECO:0000259" key="10">
    <source>
        <dbReference type="PROSITE" id="PS50041"/>
    </source>
</evidence>
<feature type="transmembrane region" description="Helical" evidence="7">
    <location>
        <begin position="790"/>
        <end position="814"/>
    </location>
</feature>
<dbReference type="Gene3D" id="3.10.100.10">
    <property type="entry name" value="Mannose-Binding Protein A, subunit A"/>
    <property type="match status" value="3"/>
</dbReference>
<dbReference type="SMART" id="SM00179">
    <property type="entry name" value="EGF_CA"/>
    <property type="match status" value="1"/>
</dbReference>
<keyword evidence="2 8" id="KW-0732">Signal</keyword>
<dbReference type="InterPro" id="IPR018378">
    <property type="entry name" value="C-type_lectin_CS"/>
</dbReference>
<dbReference type="CDD" id="cd00037">
    <property type="entry name" value="CLECT"/>
    <property type="match status" value="3"/>
</dbReference>
<dbReference type="SMART" id="SM00241">
    <property type="entry name" value="ZP"/>
    <property type="match status" value="1"/>
</dbReference>
<dbReference type="PROSITE" id="PS00022">
    <property type="entry name" value="EGF_1"/>
    <property type="match status" value="1"/>
</dbReference>
<feature type="domain" description="ZP" evidence="11">
    <location>
        <begin position="452"/>
        <end position="714"/>
    </location>
</feature>
<feature type="signal peptide" evidence="8">
    <location>
        <begin position="1"/>
        <end position="25"/>
    </location>
</feature>
<dbReference type="FunFam" id="2.10.25.10:FF:000004">
    <property type="entry name" value="Neurogenic locus notch 1"/>
    <property type="match status" value="1"/>
</dbReference>
<dbReference type="InterPro" id="IPR000742">
    <property type="entry name" value="EGF"/>
</dbReference>
<evidence type="ECO:0000256" key="7">
    <source>
        <dbReference type="SAM" id="Phobius"/>
    </source>
</evidence>
<evidence type="ECO:0000256" key="6">
    <source>
        <dbReference type="PROSITE-ProRule" id="PRU00076"/>
    </source>
</evidence>
<accession>A0A6F9DYE4</accession>
<dbReference type="Gene3D" id="2.60.40.4100">
    <property type="entry name" value="Zona pellucida, ZP-C domain"/>
    <property type="match status" value="1"/>
</dbReference>
<feature type="disulfide bond" evidence="6">
    <location>
        <begin position="424"/>
        <end position="433"/>
    </location>
</feature>
<keyword evidence="7" id="KW-1133">Transmembrane helix</keyword>
<dbReference type="PROSITE" id="PS00010">
    <property type="entry name" value="ASX_HYDROXYL"/>
    <property type="match status" value="1"/>
</dbReference>
<evidence type="ECO:0000256" key="2">
    <source>
        <dbReference type="ARBA" id="ARBA00022729"/>
    </source>
</evidence>
<dbReference type="InterPro" id="IPR000152">
    <property type="entry name" value="EGF-type_Asp/Asn_hydroxyl_site"/>
</dbReference>
<dbReference type="SUPFAM" id="SSF56436">
    <property type="entry name" value="C-type lectin-like"/>
    <property type="match status" value="3"/>
</dbReference>
<organism evidence="12">
    <name type="scientific">Phallusia mammillata</name>
    <dbReference type="NCBI Taxonomy" id="59560"/>
    <lineage>
        <taxon>Eukaryota</taxon>
        <taxon>Metazoa</taxon>
        <taxon>Chordata</taxon>
        <taxon>Tunicata</taxon>
        <taxon>Ascidiacea</taxon>
        <taxon>Phlebobranchia</taxon>
        <taxon>Ascidiidae</taxon>
        <taxon>Phallusia</taxon>
    </lineage>
</organism>
<feature type="domain" description="C-type lectin" evidence="10">
    <location>
        <begin position="30"/>
        <end position="146"/>
    </location>
</feature>
<dbReference type="PROSITE" id="PS01186">
    <property type="entry name" value="EGF_2"/>
    <property type="match status" value="1"/>
</dbReference>
<dbReference type="InterPro" id="IPR042235">
    <property type="entry name" value="ZP-C_dom"/>
</dbReference>
<dbReference type="InterPro" id="IPR001304">
    <property type="entry name" value="C-type_lectin-like"/>
</dbReference>
<dbReference type="GO" id="GO:0005509">
    <property type="term" value="F:calcium ion binding"/>
    <property type="evidence" value="ECO:0007669"/>
    <property type="project" value="InterPro"/>
</dbReference>
<dbReference type="PANTHER" id="PTHR22803">
    <property type="entry name" value="MANNOSE, PHOSPHOLIPASE, LECTIN RECEPTOR RELATED"/>
    <property type="match status" value="1"/>
</dbReference>
<evidence type="ECO:0000259" key="9">
    <source>
        <dbReference type="PROSITE" id="PS50026"/>
    </source>
</evidence>
<evidence type="ECO:0000259" key="11">
    <source>
        <dbReference type="PROSITE" id="PS51034"/>
    </source>
</evidence>
<evidence type="ECO:0000256" key="3">
    <source>
        <dbReference type="ARBA" id="ARBA00022737"/>
    </source>
</evidence>
<dbReference type="InterPro" id="IPR018097">
    <property type="entry name" value="EGF_Ca-bd_CS"/>
</dbReference>
<dbReference type="InterPro" id="IPR055355">
    <property type="entry name" value="ZP-C"/>
</dbReference>
<dbReference type="AlphaFoldDB" id="A0A6F9DYE4"/>
<feature type="domain" description="EGF-like" evidence="9">
    <location>
        <begin position="398"/>
        <end position="434"/>
    </location>
</feature>
<keyword evidence="1 6" id="KW-0245">EGF-like domain</keyword>
<dbReference type="CDD" id="cd00054">
    <property type="entry name" value="EGF_CA"/>
    <property type="match status" value="1"/>
</dbReference>
<dbReference type="PROSITE" id="PS51034">
    <property type="entry name" value="ZP_2"/>
    <property type="match status" value="1"/>
</dbReference>
<evidence type="ECO:0000256" key="1">
    <source>
        <dbReference type="ARBA" id="ARBA00022536"/>
    </source>
</evidence>
<dbReference type="Pfam" id="PF00059">
    <property type="entry name" value="Lectin_C"/>
    <property type="match status" value="3"/>
</dbReference>
<dbReference type="InterPro" id="IPR016187">
    <property type="entry name" value="CTDL_fold"/>
</dbReference>
<keyword evidence="3" id="KW-0677">Repeat</keyword>
<dbReference type="InterPro" id="IPR016186">
    <property type="entry name" value="C-type_lectin-like/link_sf"/>
</dbReference>
<keyword evidence="4 6" id="KW-1015">Disulfide bond</keyword>
<dbReference type="PROSITE" id="PS01187">
    <property type="entry name" value="EGF_CA"/>
    <property type="match status" value="1"/>
</dbReference>
<evidence type="ECO:0000256" key="4">
    <source>
        <dbReference type="ARBA" id="ARBA00023157"/>
    </source>
</evidence>
<dbReference type="Pfam" id="PF00008">
    <property type="entry name" value="EGF"/>
    <property type="match status" value="1"/>
</dbReference>
<name>A0A6F9DYE4_9ASCI</name>
<feature type="chain" id="PRO_5026106103" evidence="8">
    <location>
        <begin position="26"/>
        <end position="825"/>
    </location>
</feature>
<dbReference type="SMART" id="SM00034">
    <property type="entry name" value="CLECT"/>
    <property type="match status" value="3"/>
</dbReference>
<dbReference type="InterPro" id="IPR050111">
    <property type="entry name" value="C-type_lectin/snaclec_domain"/>
</dbReference>
<dbReference type="EMBL" id="LR792196">
    <property type="protein sequence ID" value="CAB3268058.1"/>
    <property type="molecule type" value="mRNA"/>
</dbReference>
<dbReference type="PROSITE" id="PS00615">
    <property type="entry name" value="C_TYPE_LECTIN_1"/>
    <property type="match status" value="1"/>
</dbReference>
<keyword evidence="7" id="KW-0472">Membrane</keyword>
<dbReference type="PROSITE" id="PS50041">
    <property type="entry name" value="C_TYPE_LECTIN_2"/>
    <property type="match status" value="3"/>
</dbReference>
<evidence type="ECO:0000313" key="12">
    <source>
        <dbReference type="EMBL" id="CAB3268058.1"/>
    </source>
</evidence>